<dbReference type="EMBL" id="LAZR01005546">
    <property type="protein sequence ID" value="KKM99036.1"/>
    <property type="molecule type" value="Genomic_DNA"/>
</dbReference>
<evidence type="ECO:0000313" key="1">
    <source>
        <dbReference type="EMBL" id="KKM99036.1"/>
    </source>
</evidence>
<organism evidence="1">
    <name type="scientific">marine sediment metagenome</name>
    <dbReference type="NCBI Taxonomy" id="412755"/>
    <lineage>
        <taxon>unclassified sequences</taxon>
        <taxon>metagenomes</taxon>
        <taxon>ecological metagenomes</taxon>
    </lineage>
</organism>
<dbReference type="GO" id="GO:0046872">
    <property type="term" value="F:metal ion binding"/>
    <property type="evidence" value="ECO:0007669"/>
    <property type="project" value="UniProtKB-KW"/>
</dbReference>
<reference evidence="1" key="1">
    <citation type="journal article" date="2015" name="Nature">
        <title>Complex archaea that bridge the gap between prokaryotes and eukaryotes.</title>
        <authorList>
            <person name="Spang A."/>
            <person name="Saw J.H."/>
            <person name="Jorgensen S.L."/>
            <person name="Zaremba-Niedzwiedzka K."/>
            <person name="Martijn J."/>
            <person name="Lind A.E."/>
            <person name="van Eijk R."/>
            <person name="Schleper C."/>
            <person name="Guy L."/>
            <person name="Ettema T.J."/>
        </authorList>
    </citation>
    <scope>NUCLEOTIDE SEQUENCE</scope>
</reference>
<name>A0A0F9MIF3_9ZZZZ</name>
<comment type="caution">
    <text evidence="1">The sequence shown here is derived from an EMBL/GenBank/DDBJ whole genome shotgun (WGS) entry which is preliminary data.</text>
</comment>
<sequence>MVKIKIFGLYEQFPRRYGKSNKVVYSKKEFLSLVNRDNGYNDVFISVFAYTYLKEGTNGKYRIDSESAVVDKLYIDMDTKDFVDYKDFYEQNPDFKKIEETETKKLKEKKNKLKKYTKEKLPIAEQLLYKKAYELELILRKDKILRIYVYSGGGFHLYSYIGNRPENKKYFCRNAVDYINKLVCKDEEKYTDINGKERIRKIWDPHSPLKLSQMARVIGTYNPKRKLFCTSLDEHDLDMGIMWIKIKAKEQENKIHYLGKKLMYFDESYDRSDILEKCSEILELNLENYSSDIKELLESLGILWKEIPLCMKYFLKQKQKLNYNERYLIITFLYRCGLSKKEIIEVLKLILTPDRLYHTCGVIFNKYRPTSRQKSRVEYQTDDIIENDYYISCSQVKNYVICNALCKIKDVLYYFS</sequence>
<dbReference type="GO" id="GO:0051539">
    <property type="term" value="F:4 iron, 4 sulfur cluster binding"/>
    <property type="evidence" value="ECO:0007669"/>
    <property type="project" value="UniProtKB-KW"/>
</dbReference>
<gene>
    <name evidence="1" type="ORF">LCGC14_1151970</name>
</gene>
<dbReference type="AlphaFoldDB" id="A0A0F9MIF3"/>
<accession>A0A0F9MIF3</accession>
<protein>
    <submittedName>
        <fullName evidence="1">Uncharacterized protein</fullName>
    </submittedName>
</protein>
<proteinExistence type="predicted"/>
<dbReference type="GO" id="GO:1990077">
    <property type="term" value="C:primosome complex"/>
    <property type="evidence" value="ECO:0007669"/>
    <property type="project" value="UniProtKB-KW"/>
</dbReference>
<dbReference type="GO" id="GO:0006269">
    <property type="term" value="P:DNA replication, synthesis of primer"/>
    <property type="evidence" value="ECO:0007669"/>
    <property type="project" value="UniProtKB-KW"/>
</dbReference>